<keyword evidence="1" id="KW-0175">Coiled coil</keyword>
<protein>
    <submittedName>
        <fullName evidence="3">Uncharacterized protein</fullName>
    </submittedName>
</protein>
<accession>A0A6G4WYG9</accession>
<proteinExistence type="predicted"/>
<dbReference type="EMBL" id="JAAKZZ010000132">
    <property type="protein sequence ID" value="NGO69657.1"/>
    <property type="molecule type" value="Genomic_DNA"/>
</dbReference>
<evidence type="ECO:0000313" key="3">
    <source>
        <dbReference type="EMBL" id="NGO69657.1"/>
    </source>
</evidence>
<dbReference type="AlphaFoldDB" id="A0A6G4WYG9"/>
<evidence type="ECO:0000313" key="4">
    <source>
        <dbReference type="Proteomes" id="UP000477722"/>
    </source>
</evidence>
<sequence>MYDQTRAQQPPDHPPDRGERRGSGPDTLLPPDDRDRIALRLGRALNTFADTPHGALAEAEAALDEVTAQLANVLAERRRALRASWQEPLAESDELRLAMRQYREITQRLLRL</sequence>
<evidence type="ECO:0000256" key="1">
    <source>
        <dbReference type="SAM" id="Coils"/>
    </source>
</evidence>
<evidence type="ECO:0000256" key="2">
    <source>
        <dbReference type="SAM" id="MobiDB-lite"/>
    </source>
</evidence>
<feature type="compositionally biased region" description="Basic and acidic residues" evidence="2">
    <location>
        <begin position="13"/>
        <end position="23"/>
    </location>
</feature>
<comment type="caution">
    <text evidence="3">The sequence shown here is derived from an EMBL/GenBank/DDBJ whole genome shotgun (WGS) entry which is preliminary data.</text>
</comment>
<gene>
    <name evidence="3" type="ORF">G5C65_15110</name>
</gene>
<organism evidence="3 4">
    <name type="scientific">Streptomyces boncukensis</name>
    <dbReference type="NCBI Taxonomy" id="2711219"/>
    <lineage>
        <taxon>Bacteria</taxon>
        <taxon>Bacillati</taxon>
        <taxon>Actinomycetota</taxon>
        <taxon>Actinomycetes</taxon>
        <taxon>Kitasatosporales</taxon>
        <taxon>Streptomycetaceae</taxon>
        <taxon>Streptomyces</taxon>
    </lineage>
</organism>
<feature type="coiled-coil region" evidence="1">
    <location>
        <begin position="56"/>
        <end position="83"/>
    </location>
</feature>
<reference evidence="3 4" key="1">
    <citation type="submission" date="2020-02" db="EMBL/GenBank/DDBJ databases">
        <title>Whole-genome analyses of novel actinobacteria.</title>
        <authorList>
            <person name="Sahin N."/>
            <person name="Tatar D."/>
        </authorList>
    </citation>
    <scope>NUCLEOTIDE SEQUENCE [LARGE SCALE GENOMIC DNA]</scope>
    <source>
        <strain evidence="3 4">SB3404</strain>
    </source>
</reference>
<dbReference type="Proteomes" id="UP000477722">
    <property type="component" value="Unassembled WGS sequence"/>
</dbReference>
<feature type="region of interest" description="Disordered" evidence="2">
    <location>
        <begin position="1"/>
        <end position="33"/>
    </location>
</feature>
<dbReference type="RefSeq" id="WP_165299339.1">
    <property type="nucleotide sequence ID" value="NZ_JAAKZZ010000132.1"/>
</dbReference>
<name>A0A6G4WYG9_9ACTN</name>
<keyword evidence="4" id="KW-1185">Reference proteome</keyword>